<dbReference type="Pfam" id="PF07690">
    <property type="entry name" value="MFS_1"/>
    <property type="match status" value="1"/>
</dbReference>
<evidence type="ECO:0000256" key="1">
    <source>
        <dbReference type="ARBA" id="ARBA00004141"/>
    </source>
</evidence>
<keyword evidence="2 6" id="KW-0812">Transmembrane</keyword>
<evidence type="ECO:0000256" key="2">
    <source>
        <dbReference type="ARBA" id="ARBA00022692"/>
    </source>
</evidence>
<feature type="transmembrane region" description="Helical" evidence="6">
    <location>
        <begin position="236"/>
        <end position="254"/>
    </location>
</feature>
<evidence type="ECO:0000256" key="3">
    <source>
        <dbReference type="ARBA" id="ARBA00022989"/>
    </source>
</evidence>
<feature type="transmembrane region" description="Helical" evidence="6">
    <location>
        <begin position="397"/>
        <end position="415"/>
    </location>
</feature>
<evidence type="ECO:0000259" key="7">
    <source>
        <dbReference type="PROSITE" id="PS50850"/>
    </source>
</evidence>
<keyword evidence="3 6" id="KW-1133">Transmembrane helix</keyword>
<feature type="transmembrane region" description="Helical" evidence="6">
    <location>
        <begin position="364"/>
        <end position="385"/>
    </location>
</feature>
<comment type="subcellular location">
    <subcellularLocation>
        <location evidence="1">Membrane</location>
        <topology evidence="1">Multi-pass membrane protein</topology>
    </subcellularLocation>
</comment>
<feature type="transmembrane region" description="Helical" evidence="6">
    <location>
        <begin position="329"/>
        <end position="352"/>
    </location>
</feature>
<dbReference type="GO" id="GO:0022857">
    <property type="term" value="F:transmembrane transporter activity"/>
    <property type="evidence" value="ECO:0007669"/>
    <property type="project" value="InterPro"/>
</dbReference>
<dbReference type="SUPFAM" id="SSF103473">
    <property type="entry name" value="MFS general substrate transporter"/>
    <property type="match status" value="1"/>
</dbReference>
<dbReference type="PANTHER" id="PTHR23507">
    <property type="entry name" value="ZGC:174356"/>
    <property type="match status" value="1"/>
</dbReference>
<name>A0A7S3V7S8_9STRA</name>
<evidence type="ECO:0000256" key="4">
    <source>
        <dbReference type="ARBA" id="ARBA00023136"/>
    </source>
</evidence>
<dbReference type="InterPro" id="IPR020846">
    <property type="entry name" value="MFS_dom"/>
</dbReference>
<proteinExistence type="predicted"/>
<dbReference type="InterPro" id="IPR036259">
    <property type="entry name" value="MFS_trans_sf"/>
</dbReference>
<feature type="transmembrane region" description="Helical" evidence="6">
    <location>
        <begin position="304"/>
        <end position="323"/>
    </location>
</feature>
<feature type="transmembrane region" description="Helical" evidence="6">
    <location>
        <begin position="64"/>
        <end position="88"/>
    </location>
</feature>
<dbReference type="PANTHER" id="PTHR23507:SF1">
    <property type="entry name" value="FI18259P1-RELATED"/>
    <property type="match status" value="1"/>
</dbReference>
<dbReference type="PROSITE" id="PS50850">
    <property type="entry name" value="MFS"/>
    <property type="match status" value="1"/>
</dbReference>
<feature type="transmembrane region" description="Helical" evidence="6">
    <location>
        <begin position="127"/>
        <end position="146"/>
    </location>
</feature>
<feature type="transmembrane region" description="Helical" evidence="6">
    <location>
        <begin position="274"/>
        <end position="292"/>
    </location>
</feature>
<protein>
    <recommendedName>
        <fullName evidence="7">Major facilitator superfamily (MFS) profile domain-containing protein</fullName>
    </recommendedName>
</protein>
<gene>
    <name evidence="8" type="ORF">CDEB00056_LOCUS7865</name>
</gene>
<feature type="transmembrane region" description="Helical" evidence="6">
    <location>
        <begin position="94"/>
        <end position="115"/>
    </location>
</feature>
<feature type="region of interest" description="Disordered" evidence="5">
    <location>
        <begin position="421"/>
        <end position="454"/>
    </location>
</feature>
<sequence length="454" mass="49666">MNHSFDIEFQSCSDYNRFDQPQACIDGNSDAQTAAASASFISNTLTFLTSSLVGSITDQHGRRLALIIASFLTCLGPFALVLIQMYPLSINPNWYYVSSSTTGLVSWISIALSALSDSMPKQWRSTMFGLLLSGFSLGFALSPVLALGFSHYGVSILSFSLLFFGGVVYSILFLPETLSKEAIVAARRVRAEQDEEERISRRERGSDGLYANSYVQILVSGVMRPFKELSILNRNAFFRLLSSLAFFSGMSISADQTLLIYYVENRLGFTDADVAQMFGIIGLLGLVVQGFFLKIFTDFMGERLVIVGAFICGIITNILYAFAPSKALILVAVTISSFGAMSFPTISAVKANNVEECEQGRIQGALYALSSLASAVGPFLLRAAYQKTKDTKYPGSFFLVASAFFFVATLCSWALPKDKTNSVKRNRGQSSEASVELMEDAESRLRQEQSAPLL</sequence>
<evidence type="ECO:0000313" key="8">
    <source>
        <dbReference type="EMBL" id="CAE0463024.1"/>
    </source>
</evidence>
<accession>A0A7S3V7S8</accession>
<evidence type="ECO:0000256" key="6">
    <source>
        <dbReference type="SAM" id="Phobius"/>
    </source>
</evidence>
<dbReference type="AlphaFoldDB" id="A0A7S3V7S8"/>
<reference evidence="8" key="1">
    <citation type="submission" date="2021-01" db="EMBL/GenBank/DDBJ databases">
        <authorList>
            <person name="Corre E."/>
            <person name="Pelletier E."/>
            <person name="Niang G."/>
            <person name="Scheremetjew M."/>
            <person name="Finn R."/>
            <person name="Kale V."/>
            <person name="Holt S."/>
            <person name="Cochrane G."/>
            <person name="Meng A."/>
            <person name="Brown T."/>
            <person name="Cohen L."/>
        </authorList>
    </citation>
    <scope>NUCLEOTIDE SEQUENCE</scope>
    <source>
        <strain evidence="8">MM31A-1</strain>
    </source>
</reference>
<dbReference type="GO" id="GO:0016020">
    <property type="term" value="C:membrane"/>
    <property type="evidence" value="ECO:0007669"/>
    <property type="project" value="UniProtKB-SubCell"/>
</dbReference>
<dbReference type="Gene3D" id="1.20.1250.20">
    <property type="entry name" value="MFS general substrate transporter like domains"/>
    <property type="match status" value="1"/>
</dbReference>
<keyword evidence="4 6" id="KW-0472">Membrane</keyword>
<evidence type="ECO:0000256" key="5">
    <source>
        <dbReference type="SAM" id="MobiDB-lite"/>
    </source>
</evidence>
<feature type="domain" description="Major facilitator superfamily (MFS) profile" evidence="7">
    <location>
        <begin position="1"/>
        <end position="420"/>
    </location>
</feature>
<feature type="transmembrane region" description="Helical" evidence="6">
    <location>
        <begin position="152"/>
        <end position="174"/>
    </location>
</feature>
<dbReference type="EMBL" id="HBIO01010154">
    <property type="protein sequence ID" value="CAE0463024.1"/>
    <property type="molecule type" value="Transcribed_RNA"/>
</dbReference>
<dbReference type="InterPro" id="IPR011701">
    <property type="entry name" value="MFS"/>
</dbReference>
<organism evidence="8">
    <name type="scientific">Chaetoceros debilis</name>
    <dbReference type="NCBI Taxonomy" id="122233"/>
    <lineage>
        <taxon>Eukaryota</taxon>
        <taxon>Sar</taxon>
        <taxon>Stramenopiles</taxon>
        <taxon>Ochrophyta</taxon>
        <taxon>Bacillariophyta</taxon>
        <taxon>Coscinodiscophyceae</taxon>
        <taxon>Chaetocerotophycidae</taxon>
        <taxon>Chaetocerotales</taxon>
        <taxon>Chaetocerotaceae</taxon>
        <taxon>Chaetoceros</taxon>
    </lineage>
</organism>